<dbReference type="Proteomes" id="UP000828390">
    <property type="component" value="Unassembled WGS sequence"/>
</dbReference>
<comment type="caution">
    <text evidence="1">The sequence shown here is derived from an EMBL/GenBank/DDBJ whole genome shotgun (WGS) entry which is preliminary data.</text>
</comment>
<keyword evidence="2" id="KW-1185">Reference proteome</keyword>
<proteinExistence type="predicted"/>
<evidence type="ECO:0000313" key="1">
    <source>
        <dbReference type="EMBL" id="KAH3849084.1"/>
    </source>
</evidence>
<gene>
    <name evidence="1" type="ORF">DPMN_091477</name>
</gene>
<reference evidence="1" key="1">
    <citation type="journal article" date="2019" name="bioRxiv">
        <title>The Genome of the Zebra Mussel, Dreissena polymorpha: A Resource for Invasive Species Research.</title>
        <authorList>
            <person name="McCartney M.A."/>
            <person name="Auch B."/>
            <person name="Kono T."/>
            <person name="Mallez S."/>
            <person name="Zhang Y."/>
            <person name="Obille A."/>
            <person name="Becker A."/>
            <person name="Abrahante J.E."/>
            <person name="Garbe J."/>
            <person name="Badalamenti J.P."/>
            <person name="Herman A."/>
            <person name="Mangelson H."/>
            <person name="Liachko I."/>
            <person name="Sullivan S."/>
            <person name="Sone E.D."/>
            <person name="Koren S."/>
            <person name="Silverstein K.A.T."/>
            <person name="Beckman K.B."/>
            <person name="Gohl D.M."/>
        </authorList>
    </citation>
    <scope>NUCLEOTIDE SEQUENCE</scope>
    <source>
        <strain evidence="1">Duluth1</strain>
        <tissue evidence="1">Whole animal</tissue>
    </source>
</reference>
<organism evidence="1 2">
    <name type="scientific">Dreissena polymorpha</name>
    <name type="common">Zebra mussel</name>
    <name type="synonym">Mytilus polymorpha</name>
    <dbReference type="NCBI Taxonomy" id="45954"/>
    <lineage>
        <taxon>Eukaryota</taxon>
        <taxon>Metazoa</taxon>
        <taxon>Spiralia</taxon>
        <taxon>Lophotrochozoa</taxon>
        <taxon>Mollusca</taxon>
        <taxon>Bivalvia</taxon>
        <taxon>Autobranchia</taxon>
        <taxon>Heteroconchia</taxon>
        <taxon>Euheterodonta</taxon>
        <taxon>Imparidentia</taxon>
        <taxon>Neoheterodontei</taxon>
        <taxon>Myida</taxon>
        <taxon>Dreissenoidea</taxon>
        <taxon>Dreissenidae</taxon>
        <taxon>Dreissena</taxon>
    </lineage>
</organism>
<accession>A0A9D4L0K6</accession>
<protein>
    <submittedName>
        <fullName evidence="1">Uncharacterized protein</fullName>
    </submittedName>
</protein>
<dbReference type="AlphaFoldDB" id="A0A9D4L0K6"/>
<reference evidence="1" key="2">
    <citation type="submission" date="2020-11" db="EMBL/GenBank/DDBJ databases">
        <authorList>
            <person name="McCartney M.A."/>
            <person name="Auch B."/>
            <person name="Kono T."/>
            <person name="Mallez S."/>
            <person name="Becker A."/>
            <person name="Gohl D.M."/>
            <person name="Silverstein K.A.T."/>
            <person name="Koren S."/>
            <person name="Bechman K.B."/>
            <person name="Herman A."/>
            <person name="Abrahante J.E."/>
            <person name="Garbe J."/>
        </authorList>
    </citation>
    <scope>NUCLEOTIDE SEQUENCE</scope>
    <source>
        <strain evidence="1">Duluth1</strain>
        <tissue evidence="1">Whole animal</tissue>
    </source>
</reference>
<evidence type="ECO:0000313" key="2">
    <source>
        <dbReference type="Proteomes" id="UP000828390"/>
    </source>
</evidence>
<dbReference type="EMBL" id="JAIWYP010000003">
    <property type="protein sequence ID" value="KAH3849084.1"/>
    <property type="molecule type" value="Genomic_DNA"/>
</dbReference>
<name>A0A9D4L0K6_DREPO</name>
<sequence>MQVRDSNPGHLAYRGNALPTKLTGSSHILLPKPLKFGTVTFSPAKSEFVIELDEPTSKFNGELSATCPTLGAIIAGW</sequence>